<reference evidence="1" key="2">
    <citation type="submission" date="2020-11" db="EMBL/GenBank/DDBJ databases">
        <authorList>
            <consortium name="DOE Joint Genome Institute"/>
            <person name="Kuo A."/>
            <person name="Miyauchi S."/>
            <person name="Kiss E."/>
            <person name="Drula E."/>
            <person name="Kohler A."/>
            <person name="Sanchez-Garcia M."/>
            <person name="Andreopoulos B."/>
            <person name="Barry K.W."/>
            <person name="Bonito G."/>
            <person name="Buee M."/>
            <person name="Carver A."/>
            <person name="Chen C."/>
            <person name="Cichocki N."/>
            <person name="Clum A."/>
            <person name="Culley D."/>
            <person name="Crous P.W."/>
            <person name="Fauchery L."/>
            <person name="Girlanda M."/>
            <person name="Hayes R."/>
            <person name="Keri Z."/>
            <person name="Labutti K."/>
            <person name="Lipzen A."/>
            <person name="Lombard V."/>
            <person name="Magnuson J."/>
            <person name="Maillard F."/>
            <person name="Morin E."/>
            <person name="Murat C."/>
            <person name="Nolan M."/>
            <person name="Ohm R."/>
            <person name="Pangilinan J."/>
            <person name="Pereira M."/>
            <person name="Perotto S."/>
            <person name="Peter M."/>
            <person name="Riley R."/>
            <person name="Sitrit Y."/>
            <person name="Stielow B."/>
            <person name="Szollosi G."/>
            <person name="Zifcakova L."/>
            <person name="Stursova M."/>
            <person name="Spatafora J.W."/>
            <person name="Tedersoo L."/>
            <person name="Vaario L.-M."/>
            <person name="Yamada A."/>
            <person name="Yan M."/>
            <person name="Wang P."/>
            <person name="Xu J."/>
            <person name="Bruns T."/>
            <person name="Baldrian P."/>
            <person name="Vilgalys R."/>
            <person name="Henrissat B."/>
            <person name="Grigoriev I.V."/>
            <person name="Hibbett D."/>
            <person name="Nagy L.G."/>
            <person name="Martin F.M."/>
        </authorList>
    </citation>
    <scope>NUCLEOTIDE SEQUENCE</scope>
    <source>
        <strain evidence="1">UH-Tt-Lm1</strain>
    </source>
</reference>
<gene>
    <name evidence="1" type="ORF">BJ322DRAFT_250187</name>
</gene>
<protein>
    <submittedName>
        <fullName evidence="1">Uncharacterized protein</fullName>
    </submittedName>
</protein>
<keyword evidence="2" id="KW-1185">Reference proteome</keyword>
<reference evidence="1" key="1">
    <citation type="journal article" date="2020" name="Nat. Commun.">
        <title>Large-scale genome sequencing of mycorrhizal fungi provides insights into the early evolution of symbiotic traits.</title>
        <authorList>
            <person name="Miyauchi S."/>
            <person name="Kiss E."/>
            <person name="Kuo A."/>
            <person name="Drula E."/>
            <person name="Kohler A."/>
            <person name="Sanchez-Garcia M."/>
            <person name="Morin E."/>
            <person name="Andreopoulos B."/>
            <person name="Barry K.W."/>
            <person name="Bonito G."/>
            <person name="Buee M."/>
            <person name="Carver A."/>
            <person name="Chen C."/>
            <person name="Cichocki N."/>
            <person name="Clum A."/>
            <person name="Culley D."/>
            <person name="Crous P.W."/>
            <person name="Fauchery L."/>
            <person name="Girlanda M."/>
            <person name="Hayes R.D."/>
            <person name="Keri Z."/>
            <person name="LaButti K."/>
            <person name="Lipzen A."/>
            <person name="Lombard V."/>
            <person name="Magnuson J."/>
            <person name="Maillard F."/>
            <person name="Murat C."/>
            <person name="Nolan M."/>
            <person name="Ohm R.A."/>
            <person name="Pangilinan J."/>
            <person name="Pereira M.F."/>
            <person name="Perotto S."/>
            <person name="Peter M."/>
            <person name="Pfister S."/>
            <person name="Riley R."/>
            <person name="Sitrit Y."/>
            <person name="Stielow J.B."/>
            <person name="Szollosi G."/>
            <person name="Zifcakova L."/>
            <person name="Stursova M."/>
            <person name="Spatafora J.W."/>
            <person name="Tedersoo L."/>
            <person name="Vaario L.M."/>
            <person name="Yamada A."/>
            <person name="Yan M."/>
            <person name="Wang P."/>
            <person name="Xu J."/>
            <person name="Bruns T."/>
            <person name="Baldrian P."/>
            <person name="Vilgalys R."/>
            <person name="Dunand C."/>
            <person name="Henrissat B."/>
            <person name="Grigoriev I.V."/>
            <person name="Hibbett D."/>
            <person name="Nagy L.G."/>
            <person name="Martin F.M."/>
        </authorList>
    </citation>
    <scope>NUCLEOTIDE SEQUENCE</scope>
    <source>
        <strain evidence="1">UH-Tt-Lm1</strain>
    </source>
</reference>
<accession>A0A9P6H902</accession>
<proteinExistence type="predicted"/>
<dbReference type="OrthoDB" id="10476855at2759"/>
<dbReference type="EMBL" id="WIUZ02000013">
    <property type="protein sequence ID" value="KAF9781871.1"/>
    <property type="molecule type" value="Genomic_DNA"/>
</dbReference>
<comment type="caution">
    <text evidence="1">The sequence shown here is derived from an EMBL/GenBank/DDBJ whole genome shotgun (WGS) entry which is preliminary data.</text>
</comment>
<name>A0A9P6H902_9AGAM</name>
<dbReference type="AlphaFoldDB" id="A0A9P6H902"/>
<organism evidence="1 2">
    <name type="scientific">Thelephora terrestris</name>
    <dbReference type="NCBI Taxonomy" id="56493"/>
    <lineage>
        <taxon>Eukaryota</taxon>
        <taxon>Fungi</taxon>
        <taxon>Dikarya</taxon>
        <taxon>Basidiomycota</taxon>
        <taxon>Agaricomycotina</taxon>
        <taxon>Agaricomycetes</taxon>
        <taxon>Thelephorales</taxon>
        <taxon>Thelephoraceae</taxon>
        <taxon>Thelephora</taxon>
    </lineage>
</organism>
<sequence>MPEAVPQELVEMIVDDVGRGRGRVHRPPLKLKEGSSVPNPDIVVYETLKNCALVARSWTHRSQMNLFKGVVFAVNEEEGIHDLPLPSAASLGFIKFLEIAVAPENPHRGPITSYLLSVFSVCPLETLQIDRGLFSLGARPALFASFNALSGLLSDITFRFCLFEPEPLHDILSIQDTMANVTFLGCDQDHPGDPSRQDINWEPIYHSEDRTFSVIGGDGNASEEFMLDLSGLSVSFGRLEVDFYEDGEWLDATQCLIDASAGTLSFLRLNVISDSFSALSL</sequence>
<dbReference type="Proteomes" id="UP000736335">
    <property type="component" value="Unassembled WGS sequence"/>
</dbReference>
<evidence type="ECO:0000313" key="1">
    <source>
        <dbReference type="EMBL" id="KAF9781871.1"/>
    </source>
</evidence>
<evidence type="ECO:0000313" key="2">
    <source>
        <dbReference type="Proteomes" id="UP000736335"/>
    </source>
</evidence>